<feature type="domain" description="Homeobox" evidence="5">
    <location>
        <begin position="1"/>
        <end position="53"/>
    </location>
</feature>
<sequence length="64" mass="7645">MKTNKCLMQRYNENEDNPYLTRTDLDEIVKQTGLSSSQVKNWVSNKRRKEKTVFVSEELCQLLY</sequence>
<dbReference type="CDD" id="cd00086">
    <property type="entry name" value="homeodomain"/>
    <property type="match status" value="1"/>
</dbReference>
<dbReference type="SMART" id="SM00389">
    <property type="entry name" value="HOX"/>
    <property type="match status" value="1"/>
</dbReference>
<keyword evidence="3 4" id="KW-0539">Nucleus</keyword>
<dbReference type="InterPro" id="IPR008422">
    <property type="entry name" value="KN_HD"/>
</dbReference>
<organism evidence="6">
    <name type="scientific">Ogataea minuta</name>
    <dbReference type="NCBI Taxonomy" id="36026"/>
    <lineage>
        <taxon>Eukaryota</taxon>
        <taxon>Fungi</taxon>
        <taxon>Dikarya</taxon>
        <taxon>Ascomycota</taxon>
        <taxon>Saccharomycotina</taxon>
        <taxon>Pichiomycetes</taxon>
        <taxon>Pichiales</taxon>
        <taxon>Pichiaceae</taxon>
        <taxon>Ogataea</taxon>
    </lineage>
</organism>
<dbReference type="PROSITE" id="PS00027">
    <property type="entry name" value="HOMEOBOX_1"/>
    <property type="match status" value="1"/>
</dbReference>
<evidence type="ECO:0000259" key="5">
    <source>
        <dbReference type="PROSITE" id="PS50071"/>
    </source>
</evidence>
<dbReference type="SUPFAM" id="SSF46689">
    <property type="entry name" value="Homeodomain-like"/>
    <property type="match status" value="1"/>
</dbReference>
<dbReference type="EMBL" id="LC373261">
    <property type="protein sequence ID" value="BBD18018.1"/>
    <property type="molecule type" value="Genomic_DNA"/>
</dbReference>
<gene>
    <name evidence="6" type="primary">MATalpha2</name>
</gene>
<dbReference type="InterPro" id="IPR001356">
    <property type="entry name" value="HD"/>
</dbReference>
<proteinExistence type="predicted"/>
<dbReference type="Pfam" id="PF05920">
    <property type="entry name" value="Homeobox_KN"/>
    <property type="match status" value="1"/>
</dbReference>
<dbReference type="Gene3D" id="1.10.10.60">
    <property type="entry name" value="Homeodomain-like"/>
    <property type="match status" value="1"/>
</dbReference>
<evidence type="ECO:0000313" key="6">
    <source>
        <dbReference type="EMBL" id="BBD18018.1"/>
    </source>
</evidence>
<evidence type="ECO:0000256" key="1">
    <source>
        <dbReference type="ARBA" id="ARBA00023125"/>
    </source>
</evidence>
<evidence type="ECO:0000256" key="2">
    <source>
        <dbReference type="ARBA" id="ARBA00023155"/>
    </source>
</evidence>
<keyword evidence="2 4" id="KW-0371">Homeobox</keyword>
<dbReference type="GO" id="GO:0000981">
    <property type="term" value="F:DNA-binding transcription factor activity, RNA polymerase II-specific"/>
    <property type="evidence" value="ECO:0007669"/>
    <property type="project" value="InterPro"/>
</dbReference>
<reference evidence="6" key="1">
    <citation type="journal article" date="2019" name="J. Biosci. Bioeng.">
        <title>Mating type switching, formation of diploids, and sporulation in the methylotrophic yeast Ogataea minuta.</title>
        <authorList>
            <person name="Yoko-o T."/>
            <person name="Komatsuzaki A."/>
            <person name="Yoshihara E."/>
            <person name="Umemura M."/>
            <person name="Chiba Y."/>
        </authorList>
    </citation>
    <scope>NUCLEOTIDE SEQUENCE</scope>
    <source>
        <strain evidence="6">NBRC 10746</strain>
    </source>
</reference>
<dbReference type="PROSITE" id="PS50071">
    <property type="entry name" value="HOMEOBOX_2"/>
    <property type="match status" value="1"/>
</dbReference>
<comment type="subcellular location">
    <subcellularLocation>
        <location evidence="4">Nucleus</location>
    </subcellularLocation>
</comment>
<feature type="DNA-binding region" description="Homeobox" evidence="4">
    <location>
        <begin position="3"/>
        <end position="54"/>
    </location>
</feature>
<evidence type="ECO:0000256" key="4">
    <source>
        <dbReference type="PROSITE-ProRule" id="PRU00108"/>
    </source>
</evidence>
<dbReference type="GO" id="GO:0005634">
    <property type="term" value="C:nucleus"/>
    <property type="evidence" value="ECO:0007669"/>
    <property type="project" value="UniProtKB-SubCell"/>
</dbReference>
<protein>
    <submittedName>
        <fullName evidence="6">Putative transcription factor</fullName>
    </submittedName>
</protein>
<keyword evidence="1 4" id="KW-0238">DNA-binding</keyword>
<evidence type="ECO:0000256" key="3">
    <source>
        <dbReference type="ARBA" id="ARBA00023242"/>
    </source>
</evidence>
<accession>A0A348AZ72</accession>
<dbReference type="InterPro" id="IPR009057">
    <property type="entry name" value="Homeodomain-like_sf"/>
</dbReference>
<name>A0A348AZ72_9ASCO</name>
<dbReference type="GO" id="GO:0003677">
    <property type="term" value="F:DNA binding"/>
    <property type="evidence" value="ECO:0007669"/>
    <property type="project" value="UniProtKB-UniRule"/>
</dbReference>
<dbReference type="InterPro" id="IPR017970">
    <property type="entry name" value="Homeobox_CS"/>
</dbReference>
<dbReference type="AlphaFoldDB" id="A0A348AZ72"/>